<name>A0A2S9IFC2_9GAMM</name>
<dbReference type="AlphaFoldDB" id="A0A2S9IFC2"/>
<organism evidence="1 2">
    <name type="scientific">Pantoea coffeiphila</name>
    <dbReference type="NCBI Taxonomy" id="1465635"/>
    <lineage>
        <taxon>Bacteria</taxon>
        <taxon>Pseudomonadati</taxon>
        <taxon>Pseudomonadota</taxon>
        <taxon>Gammaproteobacteria</taxon>
        <taxon>Enterobacterales</taxon>
        <taxon>Erwiniaceae</taxon>
        <taxon>Pantoea</taxon>
    </lineage>
</organism>
<accession>A0A2S9IFC2</accession>
<dbReference type="InterPro" id="IPR012340">
    <property type="entry name" value="NA-bd_OB-fold"/>
</dbReference>
<evidence type="ECO:0000313" key="2">
    <source>
        <dbReference type="Proteomes" id="UP000239181"/>
    </source>
</evidence>
<sequence length="592" mass="68004">MAENAKSRARWYLGSVLWYGGLNNKTGKENQFGFLKSESRAELFFHKNEIVGSQLPDENSPVLFREGVGKHAKPTAYEVHLLDVAATANKLVDYFSAFGQGEIQFNGWPQREKVITCFVQAWGDDVVSRLIASGIAPYHLLALFQQRRYYPELFEAIASHKDFNDLIALDISPDTLPREFIDKHVEQFAAWMKKWAGNHPAPSPAQSAMIETLLKKISLSATLYLAFFNCLPSETLLKHRGSDIDEFIRRSFGQDKMAVEPYIRDAYPRAFASKADWYRHPVFRDFITPCLLKQKMFRKDFSFVSDIESSPELSADPEFFILAKLLPLIGRNDEAAIQSVILHEIWQALLSGRFTVGHPAIFRLFPQCTSLQKRFRHIRLSCEAFHWRAKQADGSTENRFLCRSKVCEEPRVLPDLSKAFVDFSIYDWLAHYGMQYMVVGEPSKRDLPIKLAAWFNRIRELFARLNCRSCGLLMVPNMKYSRVEVTVWDAASNGFIRKPFQAAYRLTVFKCASRGCEQFDISHYINHCIGYKCSEIIDDRDLTEKCDEGRYICAFCGSCCTHHREKYGNTGGGETEAVQYERFYGGSPYFNR</sequence>
<dbReference type="EMBL" id="PDET01000003">
    <property type="protein sequence ID" value="PRD16502.1"/>
    <property type="molecule type" value="Genomic_DNA"/>
</dbReference>
<gene>
    <name evidence="1" type="ORF">CQW29_06785</name>
</gene>
<evidence type="ECO:0000313" key="1">
    <source>
        <dbReference type="EMBL" id="PRD16502.1"/>
    </source>
</evidence>
<dbReference type="Gene3D" id="2.40.50.140">
    <property type="entry name" value="Nucleic acid-binding proteins"/>
    <property type="match status" value="1"/>
</dbReference>
<proteinExistence type="predicted"/>
<dbReference type="RefSeq" id="WP_105591945.1">
    <property type="nucleotide sequence ID" value="NZ_PDET01000003.1"/>
</dbReference>
<dbReference type="Proteomes" id="UP000239181">
    <property type="component" value="Unassembled WGS sequence"/>
</dbReference>
<dbReference type="OrthoDB" id="1397991at2"/>
<reference evidence="1 2" key="1">
    <citation type="submission" date="2017-10" db="EMBL/GenBank/DDBJ databases">
        <title>Draft genome of two endophytic bacteria isolated from 'guarana' Paullinia cupana (Mart.) Ducke.</title>
        <authorList>
            <person name="Siqueira K.A."/>
            <person name="Liotti R.G."/>
            <person name="Mendes T.A."/>
            <person name="Soares M.A."/>
        </authorList>
    </citation>
    <scope>NUCLEOTIDE SEQUENCE [LARGE SCALE GENOMIC DNA]</scope>
    <source>
        <strain evidence="1 2">342</strain>
    </source>
</reference>
<keyword evidence="2" id="KW-1185">Reference proteome</keyword>
<protein>
    <submittedName>
        <fullName evidence="1">Cold-shock protein</fullName>
    </submittedName>
</protein>
<comment type="caution">
    <text evidence="1">The sequence shown here is derived from an EMBL/GenBank/DDBJ whole genome shotgun (WGS) entry which is preliminary data.</text>
</comment>